<reference evidence="1" key="1">
    <citation type="submission" date="2014-07" db="EMBL/GenBank/DDBJ databases">
        <authorList>
            <person name="Martin A.A"/>
            <person name="De Silva N."/>
        </authorList>
    </citation>
    <scope>NUCLEOTIDE SEQUENCE</scope>
</reference>
<dbReference type="AlphaFoldDB" id="A0A0K0F272"/>
<dbReference type="STRING" id="75913.A0A0K0F272"/>
<protein>
    <submittedName>
        <fullName evidence="2">DDE Tnp4 domain-containing protein</fullName>
    </submittedName>
</protein>
<dbReference type="WBParaSite" id="SVE_0289900.1">
    <property type="protein sequence ID" value="SVE_0289900.1"/>
    <property type="gene ID" value="SVE_0289900"/>
</dbReference>
<accession>A0A0K0F272</accession>
<name>A0A0K0F272_STRVS</name>
<organism evidence="1 2">
    <name type="scientific">Strongyloides venezuelensis</name>
    <name type="common">Threadworm</name>
    <dbReference type="NCBI Taxonomy" id="75913"/>
    <lineage>
        <taxon>Eukaryota</taxon>
        <taxon>Metazoa</taxon>
        <taxon>Ecdysozoa</taxon>
        <taxon>Nematoda</taxon>
        <taxon>Chromadorea</taxon>
        <taxon>Rhabditida</taxon>
        <taxon>Tylenchina</taxon>
        <taxon>Panagrolaimomorpha</taxon>
        <taxon>Strongyloidoidea</taxon>
        <taxon>Strongyloididae</taxon>
        <taxon>Strongyloides</taxon>
    </lineage>
</organism>
<reference evidence="2" key="2">
    <citation type="submission" date="2015-08" db="UniProtKB">
        <authorList>
            <consortium name="WormBaseParasite"/>
        </authorList>
    </citation>
    <scope>IDENTIFICATION</scope>
</reference>
<dbReference type="Proteomes" id="UP000035680">
    <property type="component" value="Unassembled WGS sequence"/>
</dbReference>
<proteinExistence type="predicted"/>
<evidence type="ECO:0000313" key="2">
    <source>
        <dbReference type="WBParaSite" id="SVE_0289900.1"/>
    </source>
</evidence>
<keyword evidence="1" id="KW-1185">Reference proteome</keyword>
<sequence length="357" mass="41311">MSKNGPPEILEGNGILPNDEGRLNGNHLWKHLFKCLIKVLYEFQGPYLTCTEMVETSMTMLTLREEESCSNVIIKFGVRGKLTIVNILQEFTAIILRIMEIFVKVKVLICELLRHNRYQRGFRLNNLFMYLDDKVYLKIRNMKNLLTDYEDLCDFRTNHNSGILTEDAASYKLELLLSRRTTKLSDFKIKCFICQNVGYKKYKCSKRNKKHTNSVEVDTIACSNIVSNRTSVVEEELVNGYNTVVIIDTRLNEVVLNSSLAHQLHLKLTSSCTSIKSFQMSHRAKKCFNSVEIRMLHQCYMLENIFVPDNDLSNSLYQVVIDNSILRRLNTTMNLTTGERSKINDDEPLFENSIKCT</sequence>
<evidence type="ECO:0000313" key="1">
    <source>
        <dbReference type="Proteomes" id="UP000035680"/>
    </source>
</evidence>